<dbReference type="InterPro" id="IPR027113">
    <property type="entry name" value="Transc_fact_NFYB/HAP3"/>
</dbReference>
<evidence type="ECO:0000256" key="7">
    <source>
        <dbReference type="ARBA" id="ARBA00023242"/>
    </source>
</evidence>
<keyword evidence="6" id="KW-0804">Transcription</keyword>
<dbReference type="InterPro" id="IPR009072">
    <property type="entry name" value="Histone-fold"/>
</dbReference>
<proteinExistence type="inferred from homology"/>
<dbReference type="PRINTS" id="PR00615">
    <property type="entry name" value="CCAATSUBUNTA"/>
</dbReference>
<comment type="caution">
    <text evidence="11">The sequence shown here is derived from an EMBL/GenBank/DDBJ whole genome shotgun (WGS) entry which is preliminary data.</text>
</comment>
<accession>A0A8T3B0R1</accession>
<feature type="domain" description="Transcription factor CBF/NF-Y/archaeal histone" evidence="10">
    <location>
        <begin position="31"/>
        <end position="95"/>
    </location>
</feature>
<sequence length="370" mass="40859">MAAEVPASPCGGSHESGDQSPRSNVRELDRFLPIAFISRIMKKALRPNGKIAKGAKKTVQECVSEFISFITSEASEKCLREKRKTINGDDILLAMVTLGFDDYIEPLKLYLKKYREVITLGNQTNLSPCNRFVYFLRERFNYLYCDALWDYTVSHLRGESSGKRDAGGFQGGNLSGPSMQADMQMLQQDPCTECTLNTQGDGNGSSSGKRDAGGFQDASARLLYIRHVEYSGVFVLCVFECRVGFVGVLCVLLCVVYVVECCWCLFWFGISLFWWCGVALAWSVLLVGVCWVLPVVDGVVVWAVLGLCIVPSYVVGVVVGWGVMGDLGFVVLAVMGIVRADREIVQADLYCRNYGQTIALGEVQDDQDLV</sequence>
<dbReference type="PANTHER" id="PTHR11064">
    <property type="entry name" value="CCAAT-BINDING TRANSCRIPTION FACTOR-RELATED"/>
    <property type="match status" value="1"/>
</dbReference>
<evidence type="ECO:0000259" key="10">
    <source>
        <dbReference type="Pfam" id="PF00808"/>
    </source>
</evidence>
<evidence type="ECO:0000256" key="4">
    <source>
        <dbReference type="ARBA" id="ARBA00023125"/>
    </source>
</evidence>
<dbReference type="PANTHER" id="PTHR11064:SF171">
    <property type="entry name" value="NUCLEAR TRANSCRIPTION FACTOR Y SUBUNIT B-2"/>
    <property type="match status" value="1"/>
</dbReference>
<dbReference type="InterPro" id="IPR003958">
    <property type="entry name" value="CBFA_NFYB_domain"/>
</dbReference>
<evidence type="ECO:0000256" key="8">
    <source>
        <dbReference type="SAM" id="MobiDB-lite"/>
    </source>
</evidence>
<dbReference type="Gene3D" id="1.10.20.10">
    <property type="entry name" value="Histone, subunit A"/>
    <property type="match status" value="1"/>
</dbReference>
<dbReference type="PROSITE" id="PS00685">
    <property type="entry name" value="NFYB_HAP3"/>
    <property type="match status" value="1"/>
</dbReference>
<dbReference type="Pfam" id="PF00808">
    <property type="entry name" value="CBFD_NFYB_HMF"/>
    <property type="match status" value="1"/>
</dbReference>
<gene>
    <name evidence="11" type="ORF">KFK09_016885</name>
</gene>
<comment type="similarity">
    <text evidence="2">Belongs to the NFYB/HAP3 subunit family.</text>
</comment>
<keyword evidence="7" id="KW-0539">Nucleus</keyword>
<keyword evidence="3" id="KW-0805">Transcription regulation</keyword>
<feature type="region of interest" description="Disordered" evidence="8">
    <location>
        <begin position="1"/>
        <end position="24"/>
    </location>
</feature>
<feature type="transmembrane region" description="Helical" evidence="9">
    <location>
        <begin position="300"/>
        <end position="333"/>
    </location>
</feature>
<keyword evidence="9" id="KW-1133">Transmembrane helix</keyword>
<evidence type="ECO:0000256" key="2">
    <source>
        <dbReference type="ARBA" id="ARBA00009053"/>
    </source>
</evidence>
<evidence type="ECO:0000256" key="5">
    <source>
        <dbReference type="ARBA" id="ARBA00023159"/>
    </source>
</evidence>
<feature type="transmembrane region" description="Helical" evidence="9">
    <location>
        <begin position="243"/>
        <end position="265"/>
    </location>
</feature>
<keyword evidence="9" id="KW-0472">Membrane</keyword>
<dbReference type="GO" id="GO:0016602">
    <property type="term" value="C:CCAAT-binding factor complex"/>
    <property type="evidence" value="ECO:0007669"/>
    <property type="project" value="InterPro"/>
</dbReference>
<dbReference type="AlphaFoldDB" id="A0A8T3B0R1"/>
<keyword evidence="9" id="KW-0812">Transmembrane</keyword>
<keyword evidence="12" id="KW-1185">Reference proteome</keyword>
<dbReference type="FunFam" id="1.10.20.10:FF:000110">
    <property type="entry name" value="Nuclear factor Y, subunit B1"/>
    <property type="match status" value="1"/>
</dbReference>
<dbReference type="EMBL" id="JAGYWB010000012">
    <property type="protein sequence ID" value="KAI0501940.1"/>
    <property type="molecule type" value="Genomic_DNA"/>
</dbReference>
<dbReference type="InterPro" id="IPR003956">
    <property type="entry name" value="Transcrpt_fac_NFYB/HAP3_CS"/>
</dbReference>
<name>A0A8T3B0R1_DENNO</name>
<dbReference type="GO" id="GO:0001228">
    <property type="term" value="F:DNA-binding transcription activator activity, RNA polymerase II-specific"/>
    <property type="evidence" value="ECO:0007669"/>
    <property type="project" value="InterPro"/>
</dbReference>
<reference evidence="11" key="1">
    <citation type="journal article" date="2022" name="Front. Genet.">
        <title>Chromosome-Scale Assembly of the Dendrobium nobile Genome Provides Insights Into the Molecular Mechanism of the Biosynthesis of the Medicinal Active Ingredient of Dendrobium.</title>
        <authorList>
            <person name="Xu Q."/>
            <person name="Niu S.-C."/>
            <person name="Li K.-L."/>
            <person name="Zheng P.-J."/>
            <person name="Zhang X.-J."/>
            <person name="Jia Y."/>
            <person name="Liu Y."/>
            <person name="Niu Y.-X."/>
            <person name="Yu L.-H."/>
            <person name="Chen D.-F."/>
            <person name="Zhang G.-Q."/>
        </authorList>
    </citation>
    <scope>NUCLEOTIDE SEQUENCE</scope>
    <source>
        <tissue evidence="11">Leaf</tissue>
    </source>
</reference>
<dbReference type="GO" id="GO:0000978">
    <property type="term" value="F:RNA polymerase II cis-regulatory region sequence-specific DNA binding"/>
    <property type="evidence" value="ECO:0007669"/>
    <property type="project" value="TreeGrafter"/>
</dbReference>
<dbReference type="GO" id="GO:0046982">
    <property type="term" value="F:protein heterodimerization activity"/>
    <property type="evidence" value="ECO:0007669"/>
    <property type="project" value="InterPro"/>
</dbReference>
<evidence type="ECO:0000313" key="11">
    <source>
        <dbReference type="EMBL" id="KAI0501940.1"/>
    </source>
</evidence>
<keyword evidence="5" id="KW-0010">Activator</keyword>
<dbReference type="SUPFAM" id="SSF47113">
    <property type="entry name" value="Histone-fold"/>
    <property type="match status" value="1"/>
</dbReference>
<evidence type="ECO:0000313" key="12">
    <source>
        <dbReference type="Proteomes" id="UP000829196"/>
    </source>
</evidence>
<evidence type="ECO:0000256" key="1">
    <source>
        <dbReference type="ARBA" id="ARBA00004123"/>
    </source>
</evidence>
<comment type="subcellular location">
    <subcellularLocation>
        <location evidence="1">Nucleus</location>
    </subcellularLocation>
</comment>
<keyword evidence="4" id="KW-0238">DNA-binding</keyword>
<dbReference type="CDD" id="cd22907">
    <property type="entry name" value="HFD_NFYB"/>
    <property type="match status" value="1"/>
</dbReference>
<evidence type="ECO:0000256" key="6">
    <source>
        <dbReference type="ARBA" id="ARBA00023163"/>
    </source>
</evidence>
<feature type="transmembrane region" description="Helical" evidence="9">
    <location>
        <begin position="272"/>
        <end position="294"/>
    </location>
</feature>
<organism evidence="11 12">
    <name type="scientific">Dendrobium nobile</name>
    <name type="common">Orchid</name>
    <dbReference type="NCBI Taxonomy" id="94219"/>
    <lineage>
        <taxon>Eukaryota</taxon>
        <taxon>Viridiplantae</taxon>
        <taxon>Streptophyta</taxon>
        <taxon>Embryophyta</taxon>
        <taxon>Tracheophyta</taxon>
        <taxon>Spermatophyta</taxon>
        <taxon>Magnoliopsida</taxon>
        <taxon>Liliopsida</taxon>
        <taxon>Asparagales</taxon>
        <taxon>Orchidaceae</taxon>
        <taxon>Epidendroideae</taxon>
        <taxon>Malaxideae</taxon>
        <taxon>Dendrobiinae</taxon>
        <taxon>Dendrobium</taxon>
    </lineage>
</organism>
<dbReference type="Proteomes" id="UP000829196">
    <property type="component" value="Unassembled WGS sequence"/>
</dbReference>
<evidence type="ECO:0000256" key="3">
    <source>
        <dbReference type="ARBA" id="ARBA00023015"/>
    </source>
</evidence>
<dbReference type="SMR" id="A0A8T3B0R1"/>
<evidence type="ECO:0000256" key="9">
    <source>
        <dbReference type="SAM" id="Phobius"/>
    </source>
</evidence>
<dbReference type="OrthoDB" id="386949at2759"/>
<protein>
    <recommendedName>
        <fullName evidence="10">Transcription factor CBF/NF-Y/archaeal histone domain-containing protein</fullName>
    </recommendedName>
</protein>